<dbReference type="EMBL" id="KE356561">
    <property type="protein sequence ID" value="ERG93891.1"/>
    <property type="molecule type" value="Genomic_DNA"/>
</dbReference>
<evidence type="ECO:0000256" key="1">
    <source>
        <dbReference type="SAM" id="MobiDB-lite"/>
    </source>
</evidence>
<sequence length="222" mass="25123">MPYFKTYKNDKGNYIHANPPDTGNITYQTTPEAEDFIKQLEYTDGDKLPWGIINPLRAAGLIYTHGQGTGTIPDDTPELDRSELATMSADEAEKLLSYLQSRGDVPDEIYDQLREIVEESEKDDTEVFSLDDALDEIGKSGEDDIEKLPDALEPQTPPSMSVSGQKPESNDDYDYEVMISVRNSVDYRVEHCVHYIGILIESPHDEYDHRIMEWNVGLPTTT</sequence>
<evidence type="ECO:0000313" key="3">
    <source>
        <dbReference type="Proteomes" id="UP000030710"/>
    </source>
</evidence>
<protein>
    <submittedName>
        <fullName evidence="2">Uncharacterized protein</fullName>
    </submittedName>
</protein>
<evidence type="ECO:0000313" key="2">
    <source>
        <dbReference type="EMBL" id="ERG93891.1"/>
    </source>
</evidence>
<feature type="non-terminal residue" evidence="2">
    <location>
        <position position="222"/>
    </location>
</feature>
<dbReference type="AlphaFoldDB" id="U1PNR1"/>
<accession>U1PNR1</accession>
<reference evidence="2 3" key="1">
    <citation type="journal article" date="2013" name="PLoS ONE">
        <title>Assembly-driven community genomics of a hypersaline microbial ecosystem.</title>
        <authorList>
            <person name="Podell S."/>
            <person name="Ugalde J.A."/>
            <person name="Narasingarao P."/>
            <person name="Banfield J.F."/>
            <person name="Heidelberg K.B."/>
            <person name="Allen E.E."/>
        </authorList>
    </citation>
    <scope>NUCLEOTIDE SEQUENCE [LARGE SCALE GENOMIC DNA]</scope>
    <source>
        <strain evidence="3">J07HQW2</strain>
    </source>
</reference>
<dbReference type="HOGENOM" id="CLU_1252898_0_0_2"/>
<feature type="region of interest" description="Disordered" evidence="1">
    <location>
        <begin position="147"/>
        <end position="171"/>
    </location>
</feature>
<dbReference type="Proteomes" id="UP000030710">
    <property type="component" value="Unassembled WGS sequence"/>
</dbReference>
<name>U1PNR1_9EURY</name>
<organism evidence="2 3">
    <name type="scientific">Haloquadratum walsbyi J07HQW2</name>
    <dbReference type="NCBI Taxonomy" id="1238425"/>
    <lineage>
        <taxon>Archaea</taxon>
        <taxon>Methanobacteriati</taxon>
        <taxon>Methanobacteriota</taxon>
        <taxon>Stenosarchaea group</taxon>
        <taxon>Halobacteria</taxon>
        <taxon>Halobacteriales</taxon>
        <taxon>Haloferacaceae</taxon>
        <taxon>Haloquadratum</taxon>
    </lineage>
</organism>
<proteinExistence type="predicted"/>
<feature type="compositionally biased region" description="Polar residues" evidence="1">
    <location>
        <begin position="158"/>
        <end position="167"/>
    </location>
</feature>
<gene>
    <name evidence="2" type="ORF">J07HQW2_00325</name>
</gene>
<dbReference type="RefSeq" id="WP_021053385.1">
    <property type="nucleotide sequence ID" value="NZ_KE356561.1"/>
</dbReference>